<dbReference type="InterPro" id="IPR013189">
    <property type="entry name" value="Glyco_hydro_32_C"/>
</dbReference>
<dbReference type="Pfam" id="PF08244">
    <property type="entry name" value="Glyco_hydro_32C"/>
    <property type="match status" value="1"/>
</dbReference>
<gene>
    <name evidence="7" type="ORF">J2S14_003687</name>
</gene>
<dbReference type="SMART" id="SM00640">
    <property type="entry name" value="Glyco_32"/>
    <property type="match status" value="1"/>
</dbReference>
<evidence type="ECO:0000256" key="4">
    <source>
        <dbReference type="RuleBase" id="RU362110"/>
    </source>
</evidence>
<comment type="caution">
    <text evidence="7">The sequence shown here is derived from an EMBL/GenBank/DDBJ whole genome shotgun (WGS) entry which is preliminary data.</text>
</comment>
<reference evidence="7 8" key="1">
    <citation type="submission" date="2023-07" db="EMBL/GenBank/DDBJ databases">
        <title>Genomic Encyclopedia of Type Strains, Phase IV (KMG-IV): sequencing the most valuable type-strain genomes for metagenomic binning, comparative biology and taxonomic classification.</title>
        <authorList>
            <person name="Goeker M."/>
        </authorList>
    </citation>
    <scope>NUCLEOTIDE SEQUENCE [LARGE SCALE GENOMIC DNA]</scope>
    <source>
        <strain evidence="7 8">DSM 27848</strain>
    </source>
</reference>
<evidence type="ECO:0000259" key="5">
    <source>
        <dbReference type="Pfam" id="PF00251"/>
    </source>
</evidence>
<dbReference type="GO" id="GO:0051669">
    <property type="term" value="F:fructan beta-fructosidase activity"/>
    <property type="evidence" value="ECO:0007669"/>
    <property type="project" value="UniProtKB-EC"/>
</dbReference>
<dbReference type="SUPFAM" id="SSF49899">
    <property type="entry name" value="Concanavalin A-like lectins/glucanases"/>
    <property type="match status" value="1"/>
</dbReference>
<dbReference type="InterPro" id="IPR001362">
    <property type="entry name" value="Glyco_hydro_32"/>
</dbReference>
<evidence type="ECO:0000313" key="7">
    <source>
        <dbReference type="EMBL" id="MDQ0344843.1"/>
    </source>
</evidence>
<dbReference type="EMBL" id="JAUSUO010000011">
    <property type="protein sequence ID" value="MDQ0344843.1"/>
    <property type="molecule type" value="Genomic_DNA"/>
</dbReference>
<evidence type="ECO:0000313" key="8">
    <source>
        <dbReference type="Proteomes" id="UP001232343"/>
    </source>
</evidence>
<evidence type="ECO:0000259" key="6">
    <source>
        <dbReference type="Pfam" id="PF08244"/>
    </source>
</evidence>
<dbReference type="InterPro" id="IPR013320">
    <property type="entry name" value="ConA-like_dom_sf"/>
</dbReference>
<evidence type="ECO:0000256" key="1">
    <source>
        <dbReference type="ARBA" id="ARBA00009902"/>
    </source>
</evidence>
<dbReference type="PANTHER" id="PTHR42800">
    <property type="entry name" value="EXOINULINASE INUD (AFU_ORTHOLOGUE AFUA_5G00480)"/>
    <property type="match status" value="1"/>
</dbReference>
<sequence length="473" mass="54175">MYREKWRPQLHFSPKEKWMNDPNGLVYHDGEYHLFFQHHPHSKVWGPMHWGQAVSTDLLHWEELPIALYPDDLGQIFSGSAVVDKHNTSGLKNSNEDVMVAIFTHHGEDNEKQSIAYSNDRGRTWTKYEGNPVISNPGLKDFRDPKVFWHKKSNKWIMSLACGNHIRFYHSPNLLDWSYLSSFGEEYGSHRGVWECPDLIELSVEGCDEKKWGLIVSVNPGGPNGGSAVQYFVGDFNGESFTCEDDKKMVKWADFGRDFYAAVTWSNIDEPIWIGWMSNWQYANEVPTDPFRSAMSIPRKLSLRNQDNTYILVQNPIDLKSLLGETIAHYEKVTVQPGIAKNLNVSIPLHIKGEVKEFDRETSSLKVTLIGEKDEVEILFDRKSSELNIDRRKSGNVSFSEEFPSVDTMPLQEIYDFEIIIDCASIEIFLNGGSSVMTEILFPNEDYTSLQVSVKDGNATLKNVSVYKLNSIW</sequence>
<dbReference type="SUPFAM" id="SSF75005">
    <property type="entry name" value="Arabinanase/levansucrase/invertase"/>
    <property type="match status" value="1"/>
</dbReference>
<keyword evidence="2 4" id="KW-0378">Hydrolase</keyword>
<dbReference type="Gene3D" id="2.115.10.20">
    <property type="entry name" value="Glycosyl hydrolase domain, family 43"/>
    <property type="match status" value="1"/>
</dbReference>
<keyword evidence="3 4" id="KW-0326">Glycosidase</keyword>
<proteinExistence type="inferred from homology"/>
<dbReference type="PROSITE" id="PS00609">
    <property type="entry name" value="GLYCOSYL_HYDROL_F32"/>
    <property type="match status" value="1"/>
</dbReference>
<keyword evidence="8" id="KW-1185">Reference proteome</keyword>
<accession>A0ABU0D8U5</accession>
<comment type="similarity">
    <text evidence="1 4">Belongs to the glycosyl hydrolase 32 family.</text>
</comment>
<dbReference type="RefSeq" id="WP_244681182.1">
    <property type="nucleotide sequence ID" value="NZ_JALIRM010000004.1"/>
</dbReference>
<evidence type="ECO:0000256" key="2">
    <source>
        <dbReference type="ARBA" id="ARBA00022801"/>
    </source>
</evidence>
<dbReference type="InterPro" id="IPR023296">
    <property type="entry name" value="Glyco_hydro_beta-prop_sf"/>
</dbReference>
<protein>
    <submittedName>
        <fullName evidence="7">Fructan beta-fructosidase</fullName>
        <ecNumber evidence="7">3.2.1.80</ecNumber>
    </submittedName>
</protein>
<dbReference type="Pfam" id="PF00251">
    <property type="entry name" value="Glyco_hydro_32N"/>
    <property type="match status" value="1"/>
</dbReference>
<name>A0ABU0D8U5_9BACI</name>
<evidence type="ECO:0000256" key="3">
    <source>
        <dbReference type="ARBA" id="ARBA00023295"/>
    </source>
</evidence>
<dbReference type="InterPro" id="IPR018053">
    <property type="entry name" value="Glyco_hydro_32_AS"/>
</dbReference>
<feature type="domain" description="Glycosyl hydrolase family 32 N-terminal" evidence="5">
    <location>
        <begin position="11"/>
        <end position="316"/>
    </location>
</feature>
<dbReference type="Proteomes" id="UP001232343">
    <property type="component" value="Unassembled WGS sequence"/>
</dbReference>
<dbReference type="EC" id="3.2.1.80" evidence="7"/>
<organism evidence="7 8">
    <name type="scientific">Lederbergia wuyishanensis</name>
    <dbReference type="NCBI Taxonomy" id="1347903"/>
    <lineage>
        <taxon>Bacteria</taxon>
        <taxon>Bacillati</taxon>
        <taxon>Bacillota</taxon>
        <taxon>Bacilli</taxon>
        <taxon>Bacillales</taxon>
        <taxon>Bacillaceae</taxon>
        <taxon>Lederbergia</taxon>
    </lineage>
</organism>
<dbReference type="InterPro" id="IPR013148">
    <property type="entry name" value="Glyco_hydro_32_N"/>
</dbReference>
<feature type="domain" description="Glycosyl hydrolase family 32 C-terminal" evidence="6">
    <location>
        <begin position="356"/>
        <end position="467"/>
    </location>
</feature>
<dbReference type="PANTHER" id="PTHR42800:SF1">
    <property type="entry name" value="EXOINULINASE INUD (AFU_ORTHOLOGUE AFUA_5G00480)"/>
    <property type="match status" value="1"/>
</dbReference>
<dbReference type="CDD" id="cd18622">
    <property type="entry name" value="GH32_Inu-like"/>
    <property type="match status" value="1"/>
</dbReference>
<dbReference type="Gene3D" id="2.60.120.560">
    <property type="entry name" value="Exo-inulinase, domain 1"/>
    <property type="match status" value="1"/>
</dbReference>